<dbReference type="GO" id="GO:0005509">
    <property type="term" value="F:calcium ion binding"/>
    <property type="evidence" value="ECO:0007669"/>
    <property type="project" value="InterPro"/>
</dbReference>
<gene>
    <name evidence="3" type="ORF">H3H39_10940</name>
</gene>
<sequence>MATASDYTEVTQQLYLAYFGRPADPIGLANMTANLLAGGAPTHIADFKQAYAAGGVVKTLLDSFANSPESSALYTGDDTQFIISIYNNVLDRAPLLNGLAFWTGALRNHDMTRAEAAVQIMAAAVKPGANAADAATVAGRMAMANLFTNELVTQQDVAYYVGPQAAQQVRDLIRVYAGTGDASTLRAVIDDFLASRHNPIPMGVLVVLAHGPDHVAGGPGNDTINAPSDAQGGDSLEAGDSIDGAGGRDTMLLSTQGVVTRGATVRNVETVNLSSEHAITAADLSGWTGLDTLNITAAGAVSGVLAASTTDISLAAGQGAVTLSGGHHVLARTAHGDITIGAGQAASGDVVVSNSAAGGAINVNAAGFATLVAQDGAINITGTTSFIASAYTAVALAERHAHLAAQASASAAVATAQASGDTTALAAATAALSAANATVLADADAAASAAHVVVTATSNTALTSATVNGNYGSSGNAITDGSAQHNTLTSVTLNNAGAVTLTGQAITSVSATGMNDDVTIVNSKAGHVTALTLNGVAGGNYTDDGAATVRLVADGGTANVLDSLHAAAAHTVIITGSGGVELRAFAGATALGTINASVTGDLKLTTGALALSGTTEINAYPCSGAVTIDASGATGSYLHIVGAANGVNHLTGSATQGNYLVGGNGANTLRGGAAADSFLAFDGDNTIIGGGGSDNAKVGNGRNTIDMRGTDSASVIVGNGDNVILGGGGSDHIFTGTGSNLVTGGGGGDVVRFGLHGTGVVDGLVYASLSGDNDTGGAITASGYLGAVDFITGLHGGDHIQLGQASGALSNDLGGAFTHAVAEGTASAEMVRGDYVASTSQFIAAANGADTLLAWADADASHGTAAIVLLGYADATASAMNAAGLIVLG</sequence>
<keyword evidence="4" id="KW-1185">Reference proteome</keyword>
<comment type="caution">
    <text evidence="3">The sequence shown here is derived from an EMBL/GenBank/DDBJ whole genome shotgun (WGS) entry which is preliminary data.</text>
</comment>
<feature type="domain" description="DUF4214" evidence="2">
    <location>
        <begin position="63"/>
        <end position="122"/>
    </location>
</feature>
<dbReference type="InterPro" id="IPR025282">
    <property type="entry name" value="DUF4214"/>
</dbReference>
<evidence type="ECO:0000313" key="3">
    <source>
        <dbReference type="EMBL" id="MBA5687563.1"/>
    </source>
</evidence>
<dbReference type="Pfam" id="PF00353">
    <property type="entry name" value="HemolysinCabind"/>
    <property type="match status" value="3"/>
</dbReference>
<dbReference type="EMBL" id="JACEZU010000004">
    <property type="protein sequence ID" value="MBA5687563.1"/>
    <property type="molecule type" value="Genomic_DNA"/>
</dbReference>
<evidence type="ECO:0000256" key="1">
    <source>
        <dbReference type="SAM" id="MobiDB-lite"/>
    </source>
</evidence>
<dbReference type="PRINTS" id="PR00313">
    <property type="entry name" value="CABNDNGRPT"/>
</dbReference>
<reference evidence="3 4" key="1">
    <citation type="submission" date="2020-07" db="EMBL/GenBank/DDBJ databases">
        <title>Novel species isolated from subtropical streams in China.</title>
        <authorList>
            <person name="Lu H."/>
        </authorList>
    </citation>
    <scope>NUCLEOTIDE SEQUENCE [LARGE SCALE GENOMIC DNA]</scope>
    <source>
        <strain evidence="3 4">LX47W</strain>
    </source>
</reference>
<accession>A0A7W2F9F6</accession>
<feature type="region of interest" description="Disordered" evidence="1">
    <location>
        <begin position="217"/>
        <end position="241"/>
    </location>
</feature>
<proteinExistence type="predicted"/>
<dbReference type="RefSeq" id="WP_182153391.1">
    <property type="nucleotide sequence ID" value="NZ_JACEZU010000004.1"/>
</dbReference>
<organism evidence="3 4">
    <name type="scientific">Rugamonas apoptosis</name>
    <dbReference type="NCBI Taxonomy" id="2758570"/>
    <lineage>
        <taxon>Bacteria</taxon>
        <taxon>Pseudomonadati</taxon>
        <taxon>Pseudomonadota</taxon>
        <taxon>Betaproteobacteria</taxon>
        <taxon>Burkholderiales</taxon>
        <taxon>Oxalobacteraceae</taxon>
        <taxon>Telluria group</taxon>
        <taxon>Rugamonas</taxon>
    </lineage>
</organism>
<dbReference type="InterPro" id="IPR001343">
    <property type="entry name" value="Hemolysn_Ca-bd"/>
</dbReference>
<dbReference type="AlphaFoldDB" id="A0A7W2F9F6"/>
<dbReference type="Pfam" id="PF13946">
    <property type="entry name" value="DUF4214"/>
    <property type="match status" value="1"/>
</dbReference>
<name>A0A7W2F9F6_9BURK</name>
<protein>
    <submittedName>
        <fullName evidence="3">DUF4214 domain-containing protein</fullName>
    </submittedName>
</protein>
<evidence type="ECO:0000313" key="4">
    <source>
        <dbReference type="Proteomes" id="UP000573499"/>
    </source>
</evidence>
<evidence type="ECO:0000259" key="2">
    <source>
        <dbReference type="Pfam" id="PF13946"/>
    </source>
</evidence>
<dbReference type="Proteomes" id="UP000573499">
    <property type="component" value="Unassembled WGS sequence"/>
</dbReference>